<dbReference type="Pfam" id="PF24674">
    <property type="entry name" value="MACPF_SNTX"/>
    <property type="match status" value="1"/>
</dbReference>
<dbReference type="InterPro" id="IPR006703">
    <property type="entry name" value="G_AIG1"/>
</dbReference>
<organism evidence="5 6">
    <name type="scientific">Cherax quadricarinatus</name>
    <name type="common">Australian red claw crayfish</name>
    <dbReference type="NCBI Taxonomy" id="27406"/>
    <lineage>
        <taxon>Eukaryota</taxon>
        <taxon>Metazoa</taxon>
        <taxon>Ecdysozoa</taxon>
        <taxon>Arthropoda</taxon>
        <taxon>Crustacea</taxon>
        <taxon>Multicrustacea</taxon>
        <taxon>Malacostraca</taxon>
        <taxon>Eumalacostraca</taxon>
        <taxon>Eucarida</taxon>
        <taxon>Decapoda</taxon>
        <taxon>Pleocyemata</taxon>
        <taxon>Astacidea</taxon>
        <taxon>Parastacoidea</taxon>
        <taxon>Parastacidae</taxon>
        <taxon>Cherax</taxon>
    </lineage>
</organism>
<comment type="caution">
    <text evidence="5">The sequence shown here is derived from an EMBL/GenBank/DDBJ whole genome shotgun (WGS) entry which is preliminary data.</text>
</comment>
<proteinExistence type="inferred from homology"/>
<keyword evidence="6" id="KW-1185">Reference proteome</keyword>
<dbReference type="Gene3D" id="2.60.40.10">
    <property type="entry name" value="Immunoglobulins"/>
    <property type="match status" value="2"/>
</dbReference>
<dbReference type="InterPro" id="IPR036116">
    <property type="entry name" value="FN3_sf"/>
</dbReference>
<dbReference type="PROSITE" id="PS50853">
    <property type="entry name" value="FN3"/>
    <property type="match status" value="2"/>
</dbReference>
<dbReference type="CDD" id="cd00063">
    <property type="entry name" value="FN3"/>
    <property type="match status" value="1"/>
</dbReference>
<feature type="domain" description="Fibronectin type-III" evidence="4">
    <location>
        <begin position="614"/>
        <end position="710"/>
    </location>
</feature>
<evidence type="ECO:0000259" key="4">
    <source>
        <dbReference type="PROSITE" id="PS50853"/>
    </source>
</evidence>
<dbReference type="Gene3D" id="3.40.50.300">
    <property type="entry name" value="P-loop containing nucleotide triphosphate hydrolases"/>
    <property type="match status" value="1"/>
</dbReference>
<dbReference type="SUPFAM" id="SSF52540">
    <property type="entry name" value="P-loop containing nucleoside triphosphate hydrolases"/>
    <property type="match status" value="1"/>
</dbReference>
<dbReference type="PANTHER" id="PTHR31594:SF11">
    <property type="entry name" value="NEOVERRUCOTOXIN SUBUNIT ALPHA-LIKE ISOFORM X1-RELATED"/>
    <property type="match status" value="1"/>
</dbReference>
<feature type="coiled-coil region" evidence="3">
    <location>
        <begin position="1144"/>
        <end position="1171"/>
    </location>
</feature>
<dbReference type="GO" id="GO:0005525">
    <property type="term" value="F:GTP binding"/>
    <property type="evidence" value="ECO:0007669"/>
    <property type="project" value="InterPro"/>
</dbReference>
<dbReference type="InterPro" id="IPR048997">
    <property type="entry name" value="Stonustoxin-like_helical"/>
</dbReference>
<feature type="domain" description="Fibronectin type-III" evidence="4">
    <location>
        <begin position="515"/>
        <end position="612"/>
    </location>
</feature>
<name>A0AAW0X8P7_CHEQU</name>
<dbReference type="InterPro" id="IPR013783">
    <property type="entry name" value="Ig-like_fold"/>
</dbReference>
<comment type="similarity">
    <text evidence="1">Belongs to the TRAFAC class TrmE-Era-EngA-EngB-Septin-like GTPase superfamily. AIG1/Toc34/Toc159-like paraseptin GTPase family. IAN subfamily.</text>
</comment>
<keyword evidence="2" id="KW-0547">Nucleotide-binding</keyword>
<evidence type="ECO:0000256" key="1">
    <source>
        <dbReference type="ARBA" id="ARBA00008535"/>
    </source>
</evidence>
<evidence type="ECO:0000256" key="3">
    <source>
        <dbReference type="SAM" id="Coils"/>
    </source>
</evidence>
<dbReference type="SUPFAM" id="SSF49265">
    <property type="entry name" value="Fibronectin type III"/>
    <property type="match status" value="1"/>
</dbReference>
<dbReference type="InterPro" id="IPR056072">
    <property type="entry name" value="SNTX_MACPF/CDC-like_dom"/>
</dbReference>
<dbReference type="InterPro" id="IPR003961">
    <property type="entry name" value="FN3_dom"/>
</dbReference>
<dbReference type="EMBL" id="JARKIK010000047">
    <property type="protein sequence ID" value="KAK8735621.1"/>
    <property type="molecule type" value="Genomic_DNA"/>
</dbReference>
<protein>
    <recommendedName>
        <fullName evidence="4">Fibronectin type-III domain-containing protein</fullName>
    </recommendedName>
</protein>
<dbReference type="InterPro" id="IPR027417">
    <property type="entry name" value="P-loop_NTPase"/>
</dbReference>
<dbReference type="SMART" id="SM00060">
    <property type="entry name" value="FN3"/>
    <property type="match status" value="2"/>
</dbReference>
<keyword evidence="3" id="KW-0175">Coiled coil</keyword>
<evidence type="ECO:0000313" key="5">
    <source>
        <dbReference type="EMBL" id="KAK8735621.1"/>
    </source>
</evidence>
<evidence type="ECO:0000256" key="2">
    <source>
        <dbReference type="ARBA" id="ARBA00022741"/>
    </source>
</evidence>
<dbReference type="Pfam" id="PF21109">
    <property type="entry name" value="Stonustoxin_helical"/>
    <property type="match status" value="1"/>
</dbReference>
<reference evidence="5 6" key="1">
    <citation type="journal article" date="2024" name="BMC Genomics">
        <title>Genome assembly of redclaw crayfish (Cherax quadricarinatus) provides insights into its immune adaptation and hypoxia tolerance.</title>
        <authorList>
            <person name="Liu Z."/>
            <person name="Zheng J."/>
            <person name="Li H."/>
            <person name="Fang K."/>
            <person name="Wang S."/>
            <person name="He J."/>
            <person name="Zhou D."/>
            <person name="Weng S."/>
            <person name="Chi M."/>
            <person name="Gu Z."/>
            <person name="He J."/>
            <person name="Li F."/>
            <person name="Wang M."/>
        </authorList>
    </citation>
    <scope>NUCLEOTIDE SEQUENCE [LARGE SCALE GENOMIC DNA]</scope>
    <source>
        <strain evidence="5">ZL_2023a</strain>
    </source>
</reference>
<dbReference type="Pfam" id="PF00041">
    <property type="entry name" value="fn3"/>
    <property type="match status" value="1"/>
</dbReference>
<dbReference type="InterPro" id="IPR052090">
    <property type="entry name" value="Cytolytic_pore-forming_toxin"/>
</dbReference>
<dbReference type="PANTHER" id="PTHR31594">
    <property type="entry name" value="AIG1-TYPE G DOMAIN-CONTAINING PROTEIN"/>
    <property type="match status" value="1"/>
</dbReference>
<sequence length="1282" mass="146036">MYSVSNTNLSIPALGRPFCLGMLYDCRNDQLIQGVSLWDTSTLEEKTVLRLTNTDSRIIASDSLEDKASALDINANLKLSFLGGLFHVSGSGKYLHNEKTSSKQERVTLQYKCSIRSEAMTMEQLGKGKVQHQDVFDNGIATHVVTGVEYGAQAFFIFERECSSFSLDKQSSGELQGMLKLIKEIPIDGKGQMDISENEKKYVENFTCTFIGDFQLQENPCTFEDAVRVYKNLPKLLGEEGQKAVPVKVTLYPLALLDNKASKFVRDINANLTSETEKVFENLHELTIRCNDLNHSSVAEKINIIQKEIRHFKSMIIIYKLEFQRQLAVLLPSIKGGGAEESQLADLLKKKEASPFSYLNLHTWLQDKEKLIKILNEYINMLSEIMFASEPGDLEVMMMKADINYIFCLQILIPQNNFQLLKMEMYNENKYDHESDNESTEGNFEDTLKRNYRDGEMSILKKVSQFRDFFLSNKESKGTSFAVTVNYSDTLDYQAHIQCFKQGGIINKNYEIPSEPIMPEADSTESTHNSFTIVWIPPQYGASSVQNYEILYQQVSTDNPPVSSRVKTDSHTLSYTVPNLEANCAYQVSVRSLCEAGVGPTSKTITVYTRPSCPPGKPQVWQTSLTSIEIQWSKPPYISPHCSIQKYKVKQQQKGTNLWVTKGFTKADELTYETKVIQDTTLRFALAADCGVALCSEDSDPSDYIYVKADDKAIKDSKSIKWKQELCRASNLVDKGPPSIYMLKTELVFSKDHDLIRKYELTTLKQKIGSEEKVILLVGATGSGKTTLINGIINYIFGVNWKDDFRFKLIAEDSSHDQAKSQTKHITSYTIHQVSSDYPYTLTIIDTPGFGDTSGVKRDQEITSQIHKFFTTQGPGGIDHIDAVGFVIQSSMPRLTPTQTYIFDQILSLFGKDIKDNIFLLLTFADGQVPQVLSGITAAGMPYRKYFKFNNSALFAKRTKDARNTAAKDESEEDEANVNFDEMFWKMGANSFKVFLKKLNEVDSRSLCLTQDVLSERGKLQNYIREIQIQIQAGLSALETLKTEAEIVKSHQADIDKNKNFTYKVNEEIYKQVEIPPGQYITNCQKCNRTCHELCKIADDNEKHRCWAITDGKCRICPGKCDWLVHKNFPYRYVLEVVERIKTADELRARYEEATQKKLTAEKLISKIKDEFILLQKKVLKMTVSVKTSLERLQEIALKPNPLSTVDYIDIMIENEKSQAQKGWMERIEQLRELRKDAEFIQKIADDDFHPFWDDTQNPNPEKGIVPKSRLDTVLEYFYKKK</sequence>
<dbReference type="CDD" id="cd00882">
    <property type="entry name" value="Ras_like_GTPase"/>
    <property type="match status" value="1"/>
</dbReference>
<dbReference type="Proteomes" id="UP001445076">
    <property type="component" value="Unassembled WGS sequence"/>
</dbReference>
<accession>A0AAW0X8P7</accession>
<dbReference type="Pfam" id="PF04548">
    <property type="entry name" value="AIG1"/>
    <property type="match status" value="1"/>
</dbReference>
<gene>
    <name evidence="5" type="ORF">OTU49_005472</name>
</gene>
<evidence type="ECO:0000313" key="6">
    <source>
        <dbReference type="Proteomes" id="UP001445076"/>
    </source>
</evidence>